<dbReference type="Proteomes" id="UP001422759">
    <property type="component" value="Unassembled WGS sequence"/>
</dbReference>
<dbReference type="PRINTS" id="PR00035">
    <property type="entry name" value="HTHGNTR"/>
</dbReference>
<dbReference type="InterPro" id="IPR036388">
    <property type="entry name" value="WH-like_DNA-bd_sf"/>
</dbReference>
<sequence>MAIIRNEALHKQVATAMRQSIASGEWPPGTQLPTETDLATLYGVSRPTVRLAVAALRSEGQLDVKQGRGTFVRTTALGPTHTIDRTITRRGTRYRTPTDTWFDSAEEPAVFRTRTDAITGPLLGMDPEELLIGADRLITDPAGPGRALHRQWLPMERIENTPLAKTPGVIPAKAYAVLAAAGHDLTWREQVSARVPQPDEREALRLSEAAVLLVVHRITYGQADGRALMLEETRLGAETVALAYPLEAQQDSEHNRRAKAAG</sequence>
<accession>A0ABP5KIT6</accession>
<feature type="domain" description="HTH gntR-type" evidence="4">
    <location>
        <begin position="7"/>
        <end position="75"/>
    </location>
</feature>
<dbReference type="PROSITE" id="PS50949">
    <property type="entry name" value="HTH_GNTR"/>
    <property type="match status" value="1"/>
</dbReference>
<dbReference type="SMART" id="SM00345">
    <property type="entry name" value="HTH_GNTR"/>
    <property type="match status" value="1"/>
</dbReference>
<keyword evidence="2" id="KW-0238">DNA-binding</keyword>
<keyword evidence="6" id="KW-1185">Reference proteome</keyword>
<dbReference type="EMBL" id="BAAANT010000001">
    <property type="protein sequence ID" value="GAA2131036.1"/>
    <property type="molecule type" value="Genomic_DNA"/>
</dbReference>
<dbReference type="SUPFAM" id="SSF46785">
    <property type="entry name" value="Winged helix' DNA-binding domain"/>
    <property type="match status" value="1"/>
</dbReference>
<evidence type="ECO:0000256" key="1">
    <source>
        <dbReference type="ARBA" id="ARBA00023015"/>
    </source>
</evidence>
<keyword evidence="3" id="KW-0804">Transcription</keyword>
<dbReference type="SUPFAM" id="SSF64288">
    <property type="entry name" value="Chorismate lyase-like"/>
    <property type="match status" value="1"/>
</dbReference>
<name>A0ABP5KIT6_9ACTN</name>
<proteinExistence type="predicted"/>
<dbReference type="RefSeq" id="WP_344460000.1">
    <property type="nucleotide sequence ID" value="NZ_BAAANT010000001.1"/>
</dbReference>
<evidence type="ECO:0000313" key="5">
    <source>
        <dbReference type="EMBL" id="GAA2131036.1"/>
    </source>
</evidence>
<keyword evidence="1" id="KW-0805">Transcription regulation</keyword>
<dbReference type="PANTHER" id="PTHR44846:SF17">
    <property type="entry name" value="GNTR-FAMILY TRANSCRIPTIONAL REGULATOR"/>
    <property type="match status" value="1"/>
</dbReference>
<evidence type="ECO:0000313" key="6">
    <source>
        <dbReference type="Proteomes" id="UP001422759"/>
    </source>
</evidence>
<dbReference type="PANTHER" id="PTHR44846">
    <property type="entry name" value="MANNOSYL-D-GLYCERATE TRANSPORT/METABOLISM SYSTEM REPRESSOR MNGR-RELATED"/>
    <property type="match status" value="1"/>
</dbReference>
<dbReference type="CDD" id="cd07377">
    <property type="entry name" value="WHTH_GntR"/>
    <property type="match status" value="1"/>
</dbReference>
<evidence type="ECO:0000259" key="4">
    <source>
        <dbReference type="PROSITE" id="PS50949"/>
    </source>
</evidence>
<dbReference type="Gene3D" id="1.10.10.10">
    <property type="entry name" value="Winged helix-like DNA-binding domain superfamily/Winged helix DNA-binding domain"/>
    <property type="match status" value="1"/>
</dbReference>
<dbReference type="Pfam" id="PF00392">
    <property type="entry name" value="GntR"/>
    <property type="match status" value="1"/>
</dbReference>
<dbReference type="InterPro" id="IPR050679">
    <property type="entry name" value="Bact_HTH_transcr_reg"/>
</dbReference>
<evidence type="ECO:0000256" key="2">
    <source>
        <dbReference type="ARBA" id="ARBA00023125"/>
    </source>
</evidence>
<dbReference type="Gene3D" id="3.40.1410.10">
    <property type="entry name" value="Chorismate lyase-like"/>
    <property type="match status" value="1"/>
</dbReference>
<dbReference type="InterPro" id="IPR028978">
    <property type="entry name" value="Chorismate_lyase_/UTRA_dom_sf"/>
</dbReference>
<gene>
    <name evidence="5" type="ORF">GCM10009760_04280</name>
</gene>
<reference evidence="6" key="1">
    <citation type="journal article" date="2019" name="Int. J. Syst. Evol. Microbiol.">
        <title>The Global Catalogue of Microorganisms (GCM) 10K type strain sequencing project: providing services to taxonomists for standard genome sequencing and annotation.</title>
        <authorList>
            <consortium name="The Broad Institute Genomics Platform"/>
            <consortium name="The Broad Institute Genome Sequencing Center for Infectious Disease"/>
            <person name="Wu L."/>
            <person name="Ma J."/>
        </authorList>
    </citation>
    <scope>NUCLEOTIDE SEQUENCE [LARGE SCALE GENOMIC DNA]</scope>
    <source>
        <strain evidence="6">JCM 14560</strain>
    </source>
</reference>
<dbReference type="Pfam" id="PF07702">
    <property type="entry name" value="UTRA"/>
    <property type="match status" value="1"/>
</dbReference>
<protein>
    <submittedName>
        <fullName evidence="5">GntR family transcriptional regulator</fullName>
    </submittedName>
</protein>
<dbReference type="InterPro" id="IPR036390">
    <property type="entry name" value="WH_DNA-bd_sf"/>
</dbReference>
<dbReference type="InterPro" id="IPR000524">
    <property type="entry name" value="Tscrpt_reg_HTH_GntR"/>
</dbReference>
<comment type="caution">
    <text evidence="5">The sequence shown here is derived from an EMBL/GenBank/DDBJ whole genome shotgun (WGS) entry which is preliminary data.</text>
</comment>
<evidence type="ECO:0000256" key="3">
    <source>
        <dbReference type="ARBA" id="ARBA00023163"/>
    </source>
</evidence>
<dbReference type="InterPro" id="IPR011663">
    <property type="entry name" value="UTRA"/>
</dbReference>
<organism evidence="5 6">
    <name type="scientific">Kitasatospora kazusensis</name>
    <dbReference type="NCBI Taxonomy" id="407974"/>
    <lineage>
        <taxon>Bacteria</taxon>
        <taxon>Bacillati</taxon>
        <taxon>Actinomycetota</taxon>
        <taxon>Actinomycetes</taxon>
        <taxon>Kitasatosporales</taxon>
        <taxon>Streptomycetaceae</taxon>
        <taxon>Kitasatospora</taxon>
    </lineage>
</organism>